<accession>A0A8J5TSM4</accession>
<dbReference type="PANTHER" id="PTHR42813">
    <property type="entry name" value="ZINC-TYPE ALCOHOL DEHYDROGENASE-LIKE"/>
    <property type="match status" value="1"/>
</dbReference>
<dbReference type="Proteomes" id="UP000694050">
    <property type="component" value="Unassembled WGS sequence"/>
</dbReference>
<dbReference type="GO" id="GO:0046872">
    <property type="term" value="F:metal ion binding"/>
    <property type="evidence" value="ECO:0007669"/>
    <property type="project" value="UniProtKB-KW"/>
</dbReference>
<keyword evidence="2" id="KW-0479">Metal-binding</keyword>
<sequence>MRAIVFKCAEQVQVEDRPIPTIQDPRDAIVKVTISALCGSDHHWYRGNSAGTRSIDGGQAEYVRVPFESSSEGVEWTFMPGIYSQEHVEGWKKVTDAVHELHHLGRVTFPGTQVQRELAELTLGPSPLAAKGGKFRNIPGGPGYTIPTEIMDPEANIKLYENV</sequence>
<proteinExistence type="predicted"/>
<protein>
    <submittedName>
        <fullName evidence="4">Putative D-xylulose reductase A</fullName>
    </submittedName>
</protein>
<name>A0A8J5TSM4_FUSOX</name>
<comment type="cofactor">
    <cofactor evidence="1">
        <name>Zn(2+)</name>
        <dbReference type="ChEBI" id="CHEBI:29105"/>
    </cofactor>
</comment>
<evidence type="ECO:0000313" key="4">
    <source>
        <dbReference type="EMBL" id="KAG7409443.1"/>
    </source>
</evidence>
<comment type="caution">
    <text evidence="4">The sequence shown here is derived from an EMBL/GenBank/DDBJ whole genome shotgun (WGS) entry which is preliminary data.</text>
</comment>
<gene>
    <name evidence="4" type="primary">xdhA-0</name>
    <name evidence="4" type="ORF">Forpe1208_v010889</name>
</gene>
<evidence type="ECO:0000313" key="5">
    <source>
        <dbReference type="Proteomes" id="UP000694050"/>
    </source>
</evidence>
<keyword evidence="3" id="KW-0862">Zinc</keyword>
<reference evidence="4" key="1">
    <citation type="submission" date="2021-04" db="EMBL/GenBank/DDBJ databases">
        <title>First draft genome resource for Brassicaceae pathogens Fusarium oxysporum f. sp. raphani and Fusarium oxysporum f. sp. rapae.</title>
        <authorList>
            <person name="Asai S."/>
        </authorList>
    </citation>
    <scope>NUCLEOTIDE SEQUENCE</scope>
    <source>
        <strain evidence="4">Tf1208</strain>
    </source>
</reference>
<dbReference type="EMBL" id="JAELUQ010000008">
    <property type="protein sequence ID" value="KAG7409443.1"/>
    <property type="molecule type" value="Genomic_DNA"/>
</dbReference>
<dbReference type="AlphaFoldDB" id="A0A8J5TSM4"/>
<evidence type="ECO:0000256" key="2">
    <source>
        <dbReference type="ARBA" id="ARBA00022723"/>
    </source>
</evidence>
<evidence type="ECO:0000256" key="3">
    <source>
        <dbReference type="ARBA" id="ARBA00022833"/>
    </source>
</evidence>
<evidence type="ECO:0000256" key="1">
    <source>
        <dbReference type="ARBA" id="ARBA00001947"/>
    </source>
</evidence>
<dbReference type="PANTHER" id="PTHR42813:SF2">
    <property type="entry name" value="DEHYDROGENASE, ZINC-CONTAINING, PUTATIVE (AFU_ORTHOLOGUE AFUA_2G02810)-RELATED"/>
    <property type="match status" value="1"/>
</dbReference>
<organism evidence="4 5">
    <name type="scientific">Fusarium oxysporum f. sp. rapae</name>
    <dbReference type="NCBI Taxonomy" id="485398"/>
    <lineage>
        <taxon>Eukaryota</taxon>
        <taxon>Fungi</taxon>
        <taxon>Dikarya</taxon>
        <taxon>Ascomycota</taxon>
        <taxon>Pezizomycotina</taxon>
        <taxon>Sordariomycetes</taxon>
        <taxon>Hypocreomycetidae</taxon>
        <taxon>Hypocreales</taxon>
        <taxon>Nectriaceae</taxon>
        <taxon>Fusarium</taxon>
        <taxon>Fusarium oxysporum species complex</taxon>
    </lineage>
</organism>